<evidence type="ECO:0000313" key="2">
    <source>
        <dbReference type="Proteomes" id="UP000274920"/>
    </source>
</evidence>
<protein>
    <submittedName>
        <fullName evidence="1">Uncharacterized protein</fullName>
    </submittedName>
</protein>
<accession>A0A3R8JMD4</accession>
<dbReference type="EMBL" id="RHJS01000002">
    <property type="protein sequence ID" value="RRK32123.1"/>
    <property type="molecule type" value="Genomic_DNA"/>
</dbReference>
<comment type="caution">
    <text evidence="1">The sequence shown here is derived from an EMBL/GenBank/DDBJ whole genome shotgun (WGS) entry which is preliminary data.</text>
</comment>
<evidence type="ECO:0000313" key="1">
    <source>
        <dbReference type="EMBL" id="RRK32123.1"/>
    </source>
</evidence>
<name>A0A3R8JMD4_9FIRM</name>
<dbReference type="RefSeq" id="WP_125127648.1">
    <property type="nucleotide sequence ID" value="NZ_RHJS01000002.1"/>
</dbReference>
<sequence>MKKRKKKPVQTTLRCPYCGRTARLRPAAYVYGDDTLDADSFLYVCDGYPDSCDAYVGAHKKSLLPKGTLADSELRHKRILAHRALDALWKQGYMTRHSTYIWLQTRLCLREKDMHIGMFSDYYCGQTIRECEEFMKWHKESRKGGKCA</sequence>
<dbReference type="Pfam" id="PF11672">
    <property type="entry name" value="DUF3268"/>
    <property type="match status" value="1"/>
</dbReference>
<gene>
    <name evidence="1" type="ORF">EBB54_12635</name>
</gene>
<reference evidence="1" key="1">
    <citation type="submission" date="2018-10" db="EMBL/GenBank/DDBJ databases">
        <title>Schaedlerella arabinophila gen. nov. sp. nov., isolated from the mouse intestinal tract and comparative analysis with the genome of the closely related altered Schaedler flora strain ASF502.</title>
        <authorList>
            <person name="Miyake S."/>
            <person name="Soh M."/>
            <person name="Seedorf H."/>
        </authorList>
    </citation>
    <scope>NUCLEOTIDE SEQUENCE [LARGE SCALE GENOMIC DNA]</scope>
    <source>
        <strain evidence="1">DSM 106076</strain>
    </source>
</reference>
<organism evidence="1 2">
    <name type="scientific">Schaedlerella arabinosiphila</name>
    <dbReference type="NCBI Taxonomy" id="2044587"/>
    <lineage>
        <taxon>Bacteria</taxon>
        <taxon>Bacillati</taxon>
        <taxon>Bacillota</taxon>
        <taxon>Clostridia</taxon>
        <taxon>Lachnospirales</taxon>
        <taxon>Lachnospiraceae</taxon>
        <taxon>Schaedlerella</taxon>
    </lineage>
</organism>
<dbReference type="AlphaFoldDB" id="A0A3R8JMD4"/>
<proteinExistence type="predicted"/>
<keyword evidence="2" id="KW-1185">Reference proteome</keyword>
<dbReference type="Proteomes" id="UP000274920">
    <property type="component" value="Unassembled WGS sequence"/>
</dbReference>
<dbReference type="InterPro" id="IPR021686">
    <property type="entry name" value="DUF3268"/>
</dbReference>